<proteinExistence type="predicted"/>
<keyword evidence="1" id="KW-0472">Membrane</keyword>
<keyword evidence="1" id="KW-0812">Transmembrane</keyword>
<sequence>MVWQENGDAYFEKLPKGARVVSGFLQFIRILEFTTITFGFYTKMGFYIENSLYFQFTFHCFWIFLTIGCSSFQYVFLGKTREVIDVVNQTIKLAKHMEQRFPLASQYEKNRRIRLLILAGFCGSYIFQNNVVIMPIFFKRYEEKWYFSAFILQPFYQHETTKKVAWVVGFLYELWWSSIQWGSILMLFYVQLLFVQTMITTLKGIRQYAKDVPFTSSEELIKILKVCSKLRILCSLFNNSIGNYYYPWLNALAGLVVVSGLVVLIKLFLLFDFTLIGLSIFSIITGLALVWAITRFCGMIQYESCKLYEELLCWKIGKKKATLELSAVRPIRVEVGDFYIIDRKTALTILLTISNAATSVLLSLNFDIST</sequence>
<protein>
    <recommendedName>
        <fullName evidence="4">Gustatory receptor</fullName>
    </recommendedName>
</protein>
<keyword evidence="3" id="KW-1185">Reference proteome</keyword>
<feature type="transmembrane region" description="Helical" evidence="1">
    <location>
        <begin position="174"/>
        <end position="195"/>
    </location>
</feature>
<organism evidence="2 3">
    <name type="scientific">Orchesella dallaii</name>
    <dbReference type="NCBI Taxonomy" id="48710"/>
    <lineage>
        <taxon>Eukaryota</taxon>
        <taxon>Metazoa</taxon>
        <taxon>Ecdysozoa</taxon>
        <taxon>Arthropoda</taxon>
        <taxon>Hexapoda</taxon>
        <taxon>Collembola</taxon>
        <taxon>Entomobryomorpha</taxon>
        <taxon>Entomobryoidea</taxon>
        <taxon>Orchesellidae</taxon>
        <taxon>Orchesellinae</taxon>
        <taxon>Orchesella</taxon>
    </lineage>
</organism>
<evidence type="ECO:0000313" key="2">
    <source>
        <dbReference type="EMBL" id="CAL8091112.1"/>
    </source>
</evidence>
<feature type="transmembrane region" description="Helical" evidence="1">
    <location>
        <begin position="20"/>
        <end position="41"/>
    </location>
</feature>
<comment type="caution">
    <text evidence="2">The sequence shown here is derived from an EMBL/GenBank/DDBJ whole genome shotgun (WGS) entry which is preliminary data.</text>
</comment>
<feature type="transmembrane region" description="Helical" evidence="1">
    <location>
        <begin position="275"/>
        <end position="294"/>
    </location>
</feature>
<gene>
    <name evidence="2" type="ORF">ODALV1_LOCUS7834</name>
</gene>
<evidence type="ECO:0000256" key="1">
    <source>
        <dbReference type="SAM" id="Phobius"/>
    </source>
</evidence>
<dbReference type="EMBL" id="CAXLJM020000024">
    <property type="protein sequence ID" value="CAL8091112.1"/>
    <property type="molecule type" value="Genomic_DNA"/>
</dbReference>
<evidence type="ECO:0008006" key="4">
    <source>
        <dbReference type="Google" id="ProtNLM"/>
    </source>
</evidence>
<keyword evidence="1" id="KW-1133">Transmembrane helix</keyword>
<feature type="transmembrane region" description="Helical" evidence="1">
    <location>
        <begin position="53"/>
        <end position="77"/>
    </location>
</feature>
<name>A0ABP1Q6C6_9HEXA</name>
<dbReference type="Proteomes" id="UP001642540">
    <property type="component" value="Unassembled WGS sequence"/>
</dbReference>
<accession>A0ABP1Q6C6</accession>
<evidence type="ECO:0000313" key="3">
    <source>
        <dbReference type="Proteomes" id="UP001642540"/>
    </source>
</evidence>
<feature type="transmembrane region" description="Helical" evidence="1">
    <location>
        <begin position="115"/>
        <end position="138"/>
    </location>
</feature>
<reference evidence="2 3" key="1">
    <citation type="submission" date="2024-08" db="EMBL/GenBank/DDBJ databases">
        <authorList>
            <person name="Cucini C."/>
            <person name="Frati F."/>
        </authorList>
    </citation>
    <scope>NUCLEOTIDE SEQUENCE [LARGE SCALE GENOMIC DNA]</scope>
</reference>
<feature type="transmembrane region" description="Helical" evidence="1">
    <location>
        <begin position="248"/>
        <end position="269"/>
    </location>
</feature>